<feature type="transmembrane region" description="Helical" evidence="1">
    <location>
        <begin position="6"/>
        <end position="23"/>
    </location>
</feature>
<keyword evidence="1" id="KW-0812">Transmembrane</keyword>
<name>A0A6C0KFG2_9ZZZZ</name>
<protein>
    <submittedName>
        <fullName evidence="2">Uncharacterized protein</fullName>
    </submittedName>
</protein>
<evidence type="ECO:0000313" key="2">
    <source>
        <dbReference type="EMBL" id="QHU15931.1"/>
    </source>
</evidence>
<proteinExistence type="predicted"/>
<accession>A0A6C0KFG2</accession>
<keyword evidence="1" id="KW-0472">Membrane</keyword>
<dbReference type="AlphaFoldDB" id="A0A6C0KFG2"/>
<reference evidence="2" key="1">
    <citation type="journal article" date="2020" name="Nature">
        <title>Giant virus diversity and host interactions through global metagenomics.</title>
        <authorList>
            <person name="Schulz F."/>
            <person name="Roux S."/>
            <person name="Paez-Espino D."/>
            <person name="Jungbluth S."/>
            <person name="Walsh D.A."/>
            <person name="Denef V.J."/>
            <person name="McMahon K.D."/>
            <person name="Konstantinidis K.T."/>
            <person name="Eloe-Fadrosh E.A."/>
            <person name="Kyrpides N.C."/>
            <person name="Woyke T."/>
        </authorList>
    </citation>
    <scope>NUCLEOTIDE SEQUENCE</scope>
    <source>
        <strain evidence="2">GVMAG-S-3300010158-109</strain>
    </source>
</reference>
<dbReference type="EMBL" id="MN740870">
    <property type="protein sequence ID" value="QHU15931.1"/>
    <property type="molecule type" value="Genomic_DNA"/>
</dbReference>
<keyword evidence="1" id="KW-1133">Transmembrane helix</keyword>
<organism evidence="2">
    <name type="scientific">viral metagenome</name>
    <dbReference type="NCBI Taxonomy" id="1070528"/>
    <lineage>
        <taxon>unclassified sequences</taxon>
        <taxon>metagenomes</taxon>
        <taxon>organismal metagenomes</taxon>
    </lineage>
</organism>
<evidence type="ECO:0000256" key="1">
    <source>
        <dbReference type="SAM" id="Phobius"/>
    </source>
</evidence>
<sequence>MHNFIVFVSCIVCLYVGYLLYEYEGYNYIKQETPVADASVDDNSDCKAYTDFIAKPINMAYYTAPRFLNPRESCRDECVEGVWFDDHHLGAVRCCEGACSGIPE</sequence>